<dbReference type="PANTHER" id="PTHR47974:SF19">
    <property type="entry name" value="RECEPTOR-LIKE SERINE_THREONINE-PROTEIN KINASE"/>
    <property type="match status" value="1"/>
</dbReference>
<comment type="catalytic activity">
    <reaction evidence="16">
        <text>L-threonyl-[protein] + ATP = O-phospho-L-threonyl-[protein] + ADP + H(+)</text>
        <dbReference type="Rhea" id="RHEA:46608"/>
        <dbReference type="Rhea" id="RHEA-COMP:11060"/>
        <dbReference type="Rhea" id="RHEA-COMP:11605"/>
        <dbReference type="ChEBI" id="CHEBI:15378"/>
        <dbReference type="ChEBI" id="CHEBI:30013"/>
        <dbReference type="ChEBI" id="CHEBI:30616"/>
        <dbReference type="ChEBI" id="CHEBI:61977"/>
        <dbReference type="ChEBI" id="CHEBI:456216"/>
        <dbReference type="EC" id="2.7.11.1"/>
    </reaction>
</comment>
<evidence type="ECO:0000256" key="7">
    <source>
        <dbReference type="ARBA" id="ARBA00022729"/>
    </source>
</evidence>
<dbReference type="InterPro" id="IPR036426">
    <property type="entry name" value="Bulb-type_lectin_dom_sf"/>
</dbReference>
<dbReference type="FunFam" id="3.30.200.20:FF:000059">
    <property type="entry name" value="S-receptor-like serine/threonine-protein kinase"/>
    <property type="match status" value="1"/>
</dbReference>
<dbReference type="Gene3D" id="3.30.200.20">
    <property type="entry name" value="Phosphorylase Kinase, domain 1"/>
    <property type="match status" value="2"/>
</dbReference>
<dbReference type="Gene3D" id="1.10.510.10">
    <property type="entry name" value="Transferase(Phosphotransferase) domain 1"/>
    <property type="match status" value="2"/>
</dbReference>
<name>A0A1E5VU03_9POAL</name>
<dbReference type="InterPro" id="IPR008271">
    <property type="entry name" value="Ser/Thr_kinase_AS"/>
</dbReference>
<evidence type="ECO:0000259" key="23">
    <source>
        <dbReference type="PROSITE" id="PS50948"/>
    </source>
</evidence>
<dbReference type="GO" id="GO:0051707">
    <property type="term" value="P:response to other organism"/>
    <property type="evidence" value="ECO:0007669"/>
    <property type="project" value="UniProtKB-ARBA"/>
</dbReference>
<dbReference type="SMART" id="SM00220">
    <property type="entry name" value="S_TKc"/>
    <property type="match status" value="1"/>
</dbReference>
<evidence type="ECO:0000256" key="9">
    <source>
        <dbReference type="ARBA" id="ARBA00022777"/>
    </source>
</evidence>
<keyword evidence="10 18" id="KW-0067">ATP-binding</keyword>
<comment type="subcellular location">
    <subcellularLocation>
        <location evidence="1">Membrane</location>
        <topology evidence="1">Single-pass type I membrane protein</topology>
    </subcellularLocation>
</comment>
<dbReference type="PANTHER" id="PTHR47974">
    <property type="entry name" value="OS07G0415500 PROTEIN"/>
    <property type="match status" value="1"/>
</dbReference>
<sequence length="1272" mass="141206">MPYMVAWRLGAKGQNRKVHQKHSDPLNCGGGDKNKSGMTDKFYLIPSVSLPPNAKGIQNASSANGCAQVCLGTCSCTAYTYGQGGCSVWHDELINIAAGGNGENCLRLAATEFQTSKYNKRGMTIGVAIGSNSASLVIIFLLVVIWNRLRRKWSSLTLDNYHAGVGITAFSYIDLQRATKKFSEKLGGGSFGSVSMECLSDSVMVAVKRLEGAQQGEKQFRAEVSSIGIIQHINLVRLIGFCCEGNRRLLVYKHMPNGSLNSHLFQSHSPILDWTIRYQIALGVARGLGYLHHVWLSRLHHIQKGMGRSLAHEVKDAATKIEKKNVVRVCLLLLMVLYVDSLFVTNVEIPTTKPMIAARSRKLLDEVIKLDTNYDGSFGKLEIVSSTDPQWLRTEVVQFLEGICEPEMPPVPRLLDAIAGGSHSMGVWDCDITNWEASTSPTMRRLLLSVQQLNVSNNHLSSIPYTNLFQLPLPFTMPLFPTLCGVLLSLYILLPCCAAKDTITPGQALASSDKLISSNGKFALGFFQTGSKSPQNTLNWYLGIWYNRVPNFTQVWVANGDSPVTDHTSSELRISGNGNLVILNQATNSTVWSTQINTTTNNTVAILLNSGNLILQNSTNSSHVFWQSFDYPTDTFLPGAKLGWDKITGLNRRLISRKNSVDLAPGRYCEELDPSGADQYIFTLLNFSIPYWFSGEWNGQYFPSVPEMAGPFLFNFTFVNNDQEKYFTYNLLDERTITHHLLDVSGRTKTFVWIESSQNWIMSYAQPKAQCDVYAVCGPFTVCNDNELLFCNCMKGFSIRSPKDWELDDRTSGCMRNTPLDCVSNKSTGSSTDKFYSIPCVRLPYNAYNIEAATSADKCQTVCLSNCSCTAYSYGNGGCLVWHDTLLNVKQQQCNDVTDTSGGTLYLRLSAKEEQSQKSSARRTMIAIGLAVSFAILFALALVLMIWWNKRKRYSFTVINAQGGNGIVPFRYTDLQNATKNFSEKLGEGGFGSVFKGFLGDSTIIAVKRLDGAYQGEKQFRAEVSSIGLIQHINLVKLIGFCCSSDSKLLVYEYMPHRSLDIHLFPGDAQTLNWSTRYQIALGIARGLAYLHESCRDCIIHCDVKPQNILLDESFIPKIADFGMAKFLGRDFSRALTTMRGTIGYLAPEWISGGAITPKVDVYSYGMLLMEIVSGRRNSYREHTTTVDDDTYFPVQVASSLLAGDVGSLVDHKLHGDFNLKEAERACKVACWCIQDNELDRPTMGEVVQILEGLIQLDIPPMPRLLQAIFKS</sequence>
<dbReference type="GO" id="GO:0016020">
    <property type="term" value="C:membrane"/>
    <property type="evidence" value="ECO:0007669"/>
    <property type="project" value="UniProtKB-SubCell"/>
</dbReference>
<evidence type="ECO:0000256" key="13">
    <source>
        <dbReference type="ARBA" id="ARBA00023157"/>
    </source>
</evidence>
<dbReference type="InterPro" id="IPR000858">
    <property type="entry name" value="S_locus_glycoprot_dom"/>
</dbReference>
<keyword evidence="5" id="KW-0808">Transferase</keyword>
<dbReference type="PROSITE" id="PS50927">
    <property type="entry name" value="BULB_LECTIN"/>
    <property type="match status" value="1"/>
</dbReference>
<dbReference type="FunFam" id="2.90.10.10:FF:000002">
    <property type="entry name" value="Serine/threonine-protein kinase"/>
    <property type="match status" value="1"/>
</dbReference>
<evidence type="ECO:0000256" key="2">
    <source>
        <dbReference type="ARBA" id="ARBA00012513"/>
    </source>
</evidence>
<dbReference type="EC" id="2.7.11.1" evidence="2"/>
<dbReference type="CDD" id="cd01098">
    <property type="entry name" value="PAN_AP_plant"/>
    <property type="match status" value="2"/>
</dbReference>
<dbReference type="EMBL" id="LWDX02029678">
    <property type="protein sequence ID" value="OEL28582.1"/>
    <property type="molecule type" value="Genomic_DNA"/>
</dbReference>
<evidence type="ECO:0000256" key="8">
    <source>
        <dbReference type="ARBA" id="ARBA00022741"/>
    </source>
</evidence>
<dbReference type="GO" id="GO:0004674">
    <property type="term" value="F:protein serine/threonine kinase activity"/>
    <property type="evidence" value="ECO:0007669"/>
    <property type="project" value="UniProtKB-KW"/>
</dbReference>
<evidence type="ECO:0000259" key="22">
    <source>
        <dbReference type="PROSITE" id="PS50927"/>
    </source>
</evidence>
<dbReference type="SMART" id="SM00473">
    <property type="entry name" value="PAN_AP"/>
    <property type="match status" value="2"/>
</dbReference>
<dbReference type="InterPro" id="IPR001480">
    <property type="entry name" value="Bulb-type_lectin_dom"/>
</dbReference>
<dbReference type="STRING" id="888268.A0A1E5VU03"/>
<keyword evidence="13" id="KW-1015">Disulfide bond</keyword>
<comment type="catalytic activity">
    <reaction evidence="17">
        <text>L-seryl-[protein] + ATP = O-phospho-L-seryl-[protein] + ADP + H(+)</text>
        <dbReference type="Rhea" id="RHEA:17989"/>
        <dbReference type="Rhea" id="RHEA-COMP:9863"/>
        <dbReference type="Rhea" id="RHEA-COMP:11604"/>
        <dbReference type="ChEBI" id="CHEBI:15378"/>
        <dbReference type="ChEBI" id="CHEBI:29999"/>
        <dbReference type="ChEBI" id="CHEBI:30616"/>
        <dbReference type="ChEBI" id="CHEBI:83421"/>
        <dbReference type="ChEBI" id="CHEBI:456216"/>
        <dbReference type="EC" id="2.7.11.1"/>
    </reaction>
</comment>
<feature type="domain" description="Protein kinase" evidence="21">
    <location>
        <begin position="180"/>
        <end position="466"/>
    </location>
</feature>
<evidence type="ECO:0000256" key="4">
    <source>
        <dbReference type="ARBA" id="ARBA00022536"/>
    </source>
</evidence>
<dbReference type="GO" id="GO:0030246">
    <property type="term" value="F:carbohydrate binding"/>
    <property type="evidence" value="ECO:0007669"/>
    <property type="project" value="UniProtKB-KW"/>
</dbReference>
<gene>
    <name evidence="24" type="ORF">BAE44_0010398</name>
</gene>
<keyword evidence="3" id="KW-0723">Serine/threonine-protein kinase</keyword>
<evidence type="ECO:0000256" key="15">
    <source>
        <dbReference type="ARBA" id="ARBA00023180"/>
    </source>
</evidence>
<evidence type="ECO:0000256" key="10">
    <source>
        <dbReference type="ARBA" id="ARBA00022840"/>
    </source>
</evidence>
<proteinExistence type="predicted"/>
<reference evidence="24 25" key="1">
    <citation type="submission" date="2016-09" db="EMBL/GenBank/DDBJ databases">
        <title>The draft genome of Dichanthelium oligosanthes: A C3 panicoid grass species.</title>
        <authorList>
            <person name="Studer A.J."/>
            <person name="Schnable J.C."/>
            <person name="Brutnell T.P."/>
        </authorList>
    </citation>
    <scope>NUCLEOTIDE SEQUENCE [LARGE SCALE GENOMIC DNA]</scope>
    <source>
        <strain evidence="25">cv. Kellogg 1175</strain>
        <tissue evidence="24">Leaf</tissue>
    </source>
</reference>
<dbReference type="GO" id="GO:0048544">
    <property type="term" value="P:recognition of pollen"/>
    <property type="evidence" value="ECO:0007669"/>
    <property type="project" value="InterPro"/>
</dbReference>
<keyword evidence="14 24" id="KW-0675">Receptor</keyword>
<dbReference type="PROSITE" id="PS00108">
    <property type="entry name" value="PROTEIN_KINASE_ST"/>
    <property type="match status" value="1"/>
</dbReference>
<feature type="transmembrane region" description="Helical" evidence="20">
    <location>
        <begin position="925"/>
        <end position="948"/>
    </location>
</feature>
<dbReference type="PROSITE" id="PS00107">
    <property type="entry name" value="PROTEIN_KINASE_ATP"/>
    <property type="match status" value="1"/>
</dbReference>
<comment type="caution">
    <text evidence="24">The sequence shown here is derived from an EMBL/GenBank/DDBJ whole genome shotgun (WGS) entry which is preliminary data.</text>
</comment>
<dbReference type="SUPFAM" id="SSF56112">
    <property type="entry name" value="Protein kinase-like (PK-like)"/>
    <property type="match status" value="2"/>
</dbReference>
<evidence type="ECO:0000256" key="19">
    <source>
        <dbReference type="SAM" id="MobiDB-lite"/>
    </source>
</evidence>
<dbReference type="PROSITE" id="PS50948">
    <property type="entry name" value="PAN"/>
    <property type="match status" value="2"/>
</dbReference>
<evidence type="ECO:0000256" key="3">
    <source>
        <dbReference type="ARBA" id="ARBA00022527"/>
    </source>
</evidence>
<dbReference type="Pfam" id="PF01453">
    <property type="entry name" value="B_lectin"/>
    <property type="match status" value="1"/>
</dbReference>
<dbReference type="Pfam" id="PF08276">
    <property type="entry name" value="PAN_2"/>
    <property type="match status" value="2"/>
</dbReference>
<dbReference type="OrthoDB" id="643280at2759"/>
<feature type="domain" description="Protein kinase" evidence="21">
    <location>
        <begin position="980"/>
        <end position="1255"/>
    </location>
</feature>
<dbReference type="FunFam" id="1.10.510.10:FF:000227">
    <property type="entry name" value="Serine/threonine-protein kinase"/>
    <property type="match status" value="1"/>
</dbReference>
<keyword evidence="11 20" id="KW-1133">Transmembrane helix</keyword>
<evidence type="ECO:0000256" key="14">
    <source>
        <dbReference type="ARBA" id="ARBA00023170"/>
    </source>
</evidence>
<feature type="domain" description="Apple" evidence="23">
    <location>
        <begin position="822"/>
        <end position="910"/>
    </location>
</feature>
<evidence type="ECO:0000259" key="21">
    <source>
        <dbReference type="PROSITE" id="PS50011"/>
    </source>
</evidence>
<keyword evidence="7" id="KW-0732">Signal</keyword>
<keyword evidence="25" id="KW-1185">Reference proteome</keyword>
<feature type="region of interest" description="Disordered" evidence="19">
    <location>
        <begin position="14"/>
        <end position="33"/>
    </location>
</feature>
<feature type="domain" description="Bulb-type lectin" evidence="22">
    <location>
        <begin position="500"/>
        <end position="628"/>
    </location>
</feature>
<dbReference type="InterPro" id="IPR017441">
    <property type="entry name" value="Protein_kinase_ATP_BS"/>
</dbReference>
<dbReference type="InterPro" id="IPR011009">
    <property type="entry name" value="Kinase-like_dom_sf"/>
</dbReference>
<dbReference type="Pfam" id="PF00954">
    <property type="entry name" value="S_locus_glycop"/>
    <property type="match status" value="1"/>
</dbReference>
<feature type="binding site" evidence="18">
    <location>
        <position position="1008"/>
    </location>
    <ligand>
        <name>ATP</name>
        <dbReference type="ChEBI" id="CHEBI:30616"/>
    </ligand>
</feature>
<keyword evidence="8 18" id="KW-0547">Nucleotide-binding</keyword>
<keyword evidence="6 20" id="KW-0812">Transmembrane</keyword>
<evidence type="ECO:0000313" key="24">
    <source>
        <dbReference type="EMBL" id="OEL28582.1"/>
    </source>
</evidence>
<dbReference type="Gene3D" id="2.90.10.10">
    <property type="entry name" value="Bulb-type lectin domain"/>
    <property type="match status" value="1"/>
</dbReference>
<dbReference type="Pfam" id="PF07714">
    <property type="entry name" value="PK_Tyr_Ser-Thr"/>
    <property type="match status" value="1"/>
</dbReference>
<evidence type="ECO:0000256" key="20">
    <source>
        <dbReference type="SAM" id="Phobius"/>
    </source>
</evidence>
<feature type="transmembrane region" description="Helical" evidence="20">
    <location>
        <begin position="475"/>
        <end position="494"/>
    </location>
</feature>
<dbReference type="GO" id="GO:0005524">
    <property type="term" value="F:ATP binding"/>
    <property type="evidence" value="ECO:0007669"/>
    <property type="project" value="UniProtKB-UniRule"/>
</dbReference>
<dbReference type="FunFam" id="3.30.200.20:FF:000250">
    <property type="entry name" value="Serine/threonine-protein kinase"/>
    <property type="match status" value="1"/>
</dbReference>
<dbReference type="Proteomes" id="UP000095767">
    <property type="component" value="Unassembled WGS sequence"/>
</dbReference>
<feature type="domain" description="Apple" evidence="23">
    <location>
        <begin position="28"/>
        <end position="105"/>
    </location>
</feature>
<dbReference type="SMART" id="SM00108">
    <property type="entry name" value="B_lectin"/>
    <property type="match status" value="1"/>
</dbReference>
<keyword evidence="9 24" id="KW-0418">Kinase</keyword>
<evidence type="ECO:0000256" key="1">
    <source>
        <dbReference type="ARBA" id="ARBA00004479"/>
    </source>
</evidence>
<dbReference type="InterPro" id="IPR001245">
    <property type="entry name" value="Ser-Thr/Tyr_kinase_cat_dom"/>
</dbReference>
<keyword evidence="15" id="KW-0325">Glycoprotein</keyword>
<dbReference type="CDD" id="cd00028">
    <property type="entry name" value="B_lectin"/>
    <property type="match status" value="1"/>
</dbReference>
<dbReference type="InterPro" id="IPR000719">
    <property type="entry name" value="Prot_kinase_dom"/>
</dbReference>
<accession>A0A1E5VU03</accession>
<evidence type="ECO:0000256" key="5">
    <source>
        <dbReference type="ARBA" id="ARBA00022679"/>
    </source>
</evidence>
<dbReference type="SUPFAM" id="SSF51110">
    <property type="entry name" value="alpha-D-mannose-specific plant lectins"/>
    <property type="match status" value="1"/>
</dbReference>
<evidence type="ECO:0000256" key="18">
    <source>
        <dbReference type="PROSITE-ProRule" id="PRU10141"/>
    </source>
</evidence>
<keyword evidence="12 20" id="KW-0472">Membrane</keyword>
<feature type="transmembrane region" description="Helical" evidence="20">
    <location>
        <begin position="123"/>
        <end position="146"/>
    </location>
</feature>
<protein>
    <recommendedName>
        <fullName evidence="2">non-specific serine/threonine protein kinase</fullName>
        <ecNumber evidence="2">2.7.11.1</ecNumber>
    </recommendedName>
</protein>
<dbReference type="Pfam" id="PF00069">
    <property type="entry name" value="Pkinase"/>
    <property type="match status" value="1"/>
</dbReference>
<keyword evidence="4" id="KW-0245">EGF-like domain</keyword>
<keyword evidence="24" id="KW-0430">Lectin</keyword>
<evidence type="ECO:0000256" key="17">
    <source>
        <dbReference type="ARBA" id="ARBA00048679"/>
    </source>
</evidence>
<dbReference type="InterPro" id="IPR003609">
    <property type="entry name" value="Pan_app"/>
</dbReference>
<dbReference type="AlphaFoldDB" id="A0A1E5VU03"/>
<evidence type="ECO:0000256" key="6">
    <source>
        <dbReference type="ARBA" id="ARBA00022692"/>
    </source>
</evidence>
<dbReference type="CDD" id="cd14066">
    <property type="entry name" value="STKc_IRAK"/>
    <property type="match status" value="1"/>
</dbReference>
<evidence type="ECO:0000256" key="16">
    <source>
        <dbReference type="ARBA" id="ARBA00047899"/>
    </source>
</evidence>
<feature type="transmembrane region" description="Helical" evidence="20">
    <location>
        <begin position="325"/>
        <end position="345"/>
    </location>
</feature>
<evidence type="ECO:0000256" key="11">
    <source>
        <dbReference type="ARBA" id="ARBA00022989"/>
    </source>
</evidence>
<dbReference type="PROSITE" id="PS50011">
    <property type="entry name" value="PROTEIN_KINASE_DOM"/>
    <property type="match status" value="2"/>
</dbReference>
<evidence type="ECO:0000313" key="25">
    <source>
        <dbReference type="Proteomes" id="UP000095767"/>
    </source>
</evidence>
<evidence type="ECO:0000256" key="12">
    <source>
        <dbReference type="ARBA" id="ARBA00023136"/>
    </source>
</evidence>
<organism evidence="24 25">
    <name type="scientific">Dichanthelium oligosanthes</name>
    <dbReference type="NCBI Taxonomy" id="888268"/>
    <lineage>
        <taxon>Eukaryota</taxon>
        <taxon>Viridiplantae</taxon>
        <taxon>Streptophyta</taxon>
        <taxon>Embryophyta</taxon>
        <taxon>Tracheophyta</taxon>
        <taxon>Spermatophyta</taxon>
        <taxon>Magnoliopsida</taxon>
        <taxon>Liliopsida</taxon>
        <taxon>Poales</taxon>
        <taxon>Poaceae</taxon>
        <taxon>PACMAD clade</taxon>
        <taxon>Panicoideae</taxon>
        <taxon>Panicodae</taxon>
        <taxon>Paniceae</taxon>
        <taxon>Dichantheliinae</taxon>
        <taxon>Dichanthelium</taxon>
    </lineage>
</organism>